<protein>
    <submittedName>
        <fullName evidence="2">Class I glutamine amidotransferase-like protein</fullName>
    </submittedName>
</protein>
<dbReference type="PANTHER" id="PTHR43130">
    <property type="entry name" value="ARAC-FAMILY TRANSCRIPTIONAL REGULATOR"/>
    <property type="match status" value="1"/>
</dbReference>
<evidence type="ECO:0000313" key="3">
    <source>
        <dbReference type="Proteomes" id="UP000193498"/>
    </source>
</evidence>
<dbReference type="Proteomes" id="UP000193498">
    <property type="component" value="Unassembled WGS sequence"/>
</dbReference>
<dbReference type="EMBL" id="MCFE01000237">
    <property type="protein sequence ID" value="ORX93398.1"/>
    <property type="molecule type" value="Genomic_DNA"/>
</dbReference>
<evidence type="ECO:0000259" key="1">
    <source>
        <dbReference type="Pfam" id="PF01965"/>
    </source>
</evidence>
<keyword evidence="2" id="KW-0808">Transferase</keyword>
<dbReference type="InterPro" id="IPR002818">
    <property type="entry name" value="DJ-1/PfpI"/>
</dbReference>
<dbReference type="Gene3D" id="3.40.50.880">
    <property type="match status" value="1"/>
</dbReference>
<gene>
    <name evidence="2" type="ORF">K493DRAFT_316034</name>
</gene>
<feature type="non-terminal residue" evidence="2">
    <location>
        <position position="1"/>
    </location>
</feature>
<name>A0A1Y1Y5Y8_9FUNG</name>
<dbReference type="OrthoDB" id="543156at2759"/>
<dbReference type="PANTHER" id="PTHR43130:SF15">
    <property type="entry name" value="THIJ_PFPI FAMILY PROTEIN (AFU_ORTHOLOGUE AFUA_5G14240)"/>
    <property type="match status" value="1"/>
</dbReference>
<accession>A0A1Y1Y5Y8</accession>
<dbReference type="InParanoid" id="A0A1Y1Y5Y8"/>
<dbReference type="STRING" id="1314790.A0A1Y1Y5Y8"/>
<dbReference type="CDD" id="cd03139">
    <property type="entry name" value="GATase1_PfpI_2"/>
    <property type="match status" value="1"/>
</dbReference>
<dbReference type="AlphaFoldDB" id="A0A1Y1Y5Y8"/>
<sequence length="233" mass="25571">MAATPFYNIGVMLYPEYDLLDVTGSTRMYGSLPGHFKISYLGEEVGPSPSCQQTSIYCTHSWNNPPPLDIVFVPGGGPGVEVAMANEGFMNALLKICSNTKYIVSICTGSAILAKAGILDGKKATTNKITLPWVTQFGTNVNWVREARWTEDGNIFTSSGVTAGMDLAVRLVQLLVGDHILPLLINISEYRWANDPARDDFTHIIPDVDLKKIKPNGEIVSFQEYCELINLQP</sequence>
<keyword evidence="2" id="KW-0315">Glutamine amidotransferase</keyword>
<dbReference type="GO" id="GO:0016740">
    <property type="term" value="F:transferase activity"/>
    <property type="evidence" value="ECO:0007669"/>
    <property type="project" value="UniProtKB-KW"/>
</dbReference>
<dbReference type="Pfam" id="PF01965">
    <property type="entry name" value="DJ-1_PfpI"/>
    <property type="match status" value="1"/>
</dbReference>
<dbReference type="InterPro" id="IPR029062">
    <property type="entry name" value="Class_I_gatase-like"/>
</dbReference>
<reference evidence="2 3" key="1">
    <citation type="submission" date="2016-07" db="EMBL/GenBank/DDBJ databases">
        <title>Pervasive Adenine N6-methylation of Active Genes in Fungi.</title>
        <authorList>
            <consortium name="DOE Joint Genome Institute"/>
            <person name="Mondo S.J."/>
            <person name="Dannebaum R.O."/>
            <person name="Kuo R.C."/>
            <person name="Labutti K."/>
            <person name="Haridas S."/>
            <person name="Kuo A."/>
            <person name="Salamov A."/>
            <person name="Ahrendt S.R."/>
            <person name="Lipzen A."/>
            <person name="Sullivan W."/>
            <person name="Andreopoulos W.B."/>
            <person name="Clum A."/>
            <person name="Lindquist E."/>
            <person name="Daum C."/>
            <person name="Ramamoorthy G.K."/>
            <person name="Gryganskyi A."/>
            <person name="Culley D."/>
            <person name="Magnuson J.K."/>
            <person name="James T.Y."/>
            <person name="O'Malley M.A."/>
            <person name="Stajich J.E."/>
            <person name="Spatafora J.W."/>
            <person name="Visel A."/>
            <person name="Grigoriev I.V."/>
        </authorList>
    </citation>
    <scope>NUCLEOTIDE SEQUENCE [LARGE SCALE GENOMIC DNA]</scope>
    <source>
        <strain evidence="2 3">CBS 931.73</strain>
    </source>
</reference>
<dbReference type="InterPro" id="IPR052158">
    <property type="entry name" value="INH-QAR"/>
</dbReference>
<evidence type="ECO:0000313" key="2">
    <source>
        <dbReference type="EMBL" id="ORX93398.1"/>
    </source>
</evidence>
<proteinExistence type="predicted"/>
<organism evidence="2 3">
    <name type="scientific">Basidiobolus meristosporus CBS 931.73</name>
    <dbReference type="NCBI Taxonomy" id="1314790"/>
    <lineage>
        <taxon>Eukaryota</taxon>
        <taxon>Fungi</taxon>
        <taxon>Fungi incertae sedis</taxon>
        <taxon>Zoopagomycota</taxon>
        <taxon>Entomophthoromycotina</taxon>
        <taxon>Basidiobolomycetes</taxon>
        <taxon>Basidiobolales</taxon>
        <taxon>Basidiobolaceae</taxon>
        <taxon>Basidiobolus</taxon>
    </lineage>
</organism>
<dbReference type="SUPFAM" id="SSF52317">
    <property type="entry name" value="Class I glutamine amidotransferase-like"/>
    <property type="match status" value="1"/>
</dbReference>
<feature type="domain" description="DJ-1/PfpI" evidence="1">
    <location>
        <begin position="37"/>
        <end position="173"/>
    </location>
</feature>
<comment type="caution">
    <text evidence="2">The sequence shown here is derived from an EMBL/GenBank/DDBJ whole genome shotgun (WGS) entry which is preliminary data.</text>
</comment>
<keyword evidence="3" id="KW-1185">Reference proteome</keyword>